<sequence>MAFLVRIDRLQQLLILFEPGRCIADRHKWIPAPPTLPPGESQHTGSAEPASTPSFPDSVDWWGGTFAGSHAAASSAHAAAIWKSKIVKQRKLSLHLQPHIHTTGIVYSY</sequence>
<feature type="region of interest" description="Disordered" evidence="1">
    <location>
        <begin position="33"/>
        <end position="56"/>
    </location>
</feature>
<evidence type="ECO:0000256" key="1">
    <source>
        <dbReference type="SAM" id="MobiDB-lite"/>
    </source>
</evidence>
<reference evidence="2" key="2">
    <citation type="journal article" date="2015" name="Data Brief">
        <title>Shoot transcriptome of the giant reed, Arundo donax.</title>
        <authorList>
            <person name="Barrero R.A."/>
            <person name="Guerrero F.D."/>
            <person name="Moolhuijzen P."/>
            <person name="Goolsby J.A."/>
            <person name="Tidwell J."/>
            <person name="Bellgard S.E."/>
            <person name="Bellgard M.I."/>
        </authorList>
    </citation>
    <scope>NUCLEOTIDE SEQUENCE</scope>
    <source>
        <tissue evidence="2">Shoot tissue taken approximately 20 cm above the soil surface</tissue>
    </source>
</reference>
<accession>A0A0A8XZP6</accession>
<proteinExistence type="predicted"/>
<evidence type="ECO:0000313" key="2">
    <source>
        <dbReference type="EMBL" id="JAD19484.1"/>
    </source>
</evidence>
<protein>
    <submittedName>
        <fullName evidence="2">Uncharacterized protein</fullName>
    </submittedName>
</protein>
<organism evidence="2">
    <name type="scientific">Arundo donax</name>
    <name type="common">Giant reed</name>
    <name type="synonym">Donax arundinaceus</name>
    <dbReference type="NCBI Taxonomy" id="35708"/>
    <lineage>
        <taxon>Eukaryota</taxon>
        <taxon>Viridiplantae</taxon>
        <taxon>Streptophyta</taxon>
        <taxon>Embryophyta</taxon>
        <taxon>Tracheophyta</taxon>
        <taxon>Spermatophyta</taxon>
        <taxon>Magnoliopsida</taxon>
        <taxon>Liliopsida</taxon>
        <taxon>Poales</taxon>
        <taxon>Poaceae</taxon>
        <taxon>PACMAD clade</taxon>
        <taxon>Arundinoideae</taxon>
        <taxon>Arundineae</taxon>
        <taxon>Arundo</taxon>
    </lineage>
</organism>
<dbReference type="AlphaFoldDB" id="A0A0A8XZP6"/>
<feature type="compositionally biased region" description="Polar residues" evidence="1">
    <location>
        <begin position="41"/>
        <end position="55"/>
    </location>
</feature>
<name>A0A0A8XZP6_ARUDO</name>
<dbReference type="EMBL" id="GBRH01278411">
    <property type="protein sequence ID" value="JAD19484.1"/>
    <property type="molecule type" value="Transcribed_RNA"/>
</dbReference>
<reference evidence="2" key="1">
    <citation type="submission" date="2014-09" db="EMBL/GenBank/DDBJ databases">
        <authorList>
            <person name="Magalhaes I.L.F."/>
            <person name="Oliveira U."/>
            <person name="Santos F.R."/>
            <person name="Vidigal T.H.D.A."/>
            <person name="Brescovit A.D."/>
            <person name="Santos A.J."/>
        </authorList>
    </citation>
    <scope>NUCLEOTIDE SEQUENCE</scope>
    <source>
        <tissue evidence="2">Shoot tissue taken approximately 20 cm above the soil surface</tissue>
    </source>
</reference>